<dbReference type="GO" id="GO:0016757">
    <property type="term" value="F:glycosyltransferase activity"/>
    <property type="evidence" value="ECO:0007669"/>
    <property type="project" value="InterPro"/>
</dbReference>
<evidence type="ECO:0000259" key="1">
    <source>
        <dbReference type="Pfam" id="PF00534"/>
    </source>
</evidence>
<reference evidence="2 3" key="1">
    <citation type="journal article" date="2016" name="Nat. Commun.">
        <title>Thousands of microbial genomes shed light on interconnected biogeochemical processes in an aquifer system.</title>
        <authorList>
            <person name="Anantharaman K."/>
            <person name="Brown C.T."/>
            <person name="Hug L.A."/>
            <person name="Sharon I."/>
            <person name="Castelle C.J."/>
            <person name="Probst A.J."/>
            <person name="Thomas B.C."/>
            <person name="Singh A."/>
            <person name="Wilkins M.J."/>
            <person name="Karaoz U."/>
            <person name="Brodie E.L."/>
            <person name="Williams K.H."/>
            <person name="Hubbard S.S."/>
            <person name="Banfield J.F."/>
        </authorList>
    </citation>
    <scope>NUCLEOTIDE SEQUENCE [LARGE SCALE GENOMIC DNA]</scope>
</reference>
<dbReference type="STRING" id="1802660.A2735_00625"/>
<dbReference type="PANTHER" id="PTHR12526">
    <property type="entry name" value="GLYCOSYLTRANSFERASE"/>
    <property type="match status" value="1"/>
</dbReference>
<organism evidence="2 3">
    <name type="scientific">Candidatus Yanofskybacteria bacterium RIFCSPHIGHO2_01_FULL_41_21</name>
    <dbReference type="NCBI Taxonomy" id="1802660"/>
    <lineage>
        <taxon>Bacteria</taxon>
        <taxon>Candidatus Yanofskyibacteriota</taxon>
    </lineage>
</organism>
<proteinExistence type="predicted"/>
<protein>
    <recommendedName>
        <fullName evidence="1">Glycosyl transferase family 1 domain-containing protein</fullName>
    </recommendedName>
</protein>
<name>A0A1F8EDN8_9BACT</name>
<feature type="domain" description="Glycosyl transferase family 1" evidence="1">
    <location>
        <begin position="183"/>
        <end position="352"/>
    </location>
</feature>
<dbReference type="AlphaFoldDB" id="A0A1F8EDN8"/>
<sequence>MNNKKLKIGCVTSSVSYYGGWDTLSKGIVGAVAKQHDVIALTSMGYKNDPVPYPVYSVLPHHYISFGLGNQISVFWNCIKYFRGCDAIHTFIEPFTPGAAFASKVLGIPLFITLAGTYCVIPKHGGLRGFAKRTMMKFMYNQASFIATGSYKNIELIEEVMSLDKKWEFVPFGVDPEKFKITKTYEPSPYPFLFTVGEVKARKGADYIIKALAILKDEFPDLRYKIAGNDKTKPSFVAGLKKLIVENGLESRVELLGRVSEEDLLRYYSTCTAFVLAAQTIDGAFEGFPMVFYESHSYGAPLIATKGYGSEYVIKDGYNGFLVPQNNVEELVVAIRKIVSNPALRNEMSQHAISEAQKHSWGAISVQYLDAYQRLIK</sequence>
<evidence type="ECO:0000313" key="2">
    <source>
        <dbReference type="EMBL" id="OGM98198.1"/>
    </source>
</evidence>
<dbReference type="EMBL" id="MGJA01000003">
    <property type="protein sequence ID" value="OGM98198.1"/>
    <property type="molecule type" value="Genomic_DNA"/>
</dbReference>
<gene>
    <name evidence="2" type="ORF">A2735_00625</name>
</gene>
<dbReference type="Pfam" id="PF00534">
    <property type="entry name" value="Glycos_transf_1"/>
    <property type="match status" value="1"/>
</dbReference>
<evidence type="ECO:0000313" key="3">
    <source>
        <dbReference type="Proteomes" id="UP000178520"/>
    </source>
</evidence>
<dbReference type="InterPro" id="IPR001296">
    <property type="entry name" value="Glyco_trans_1"/>
</dbReference>
<dbReference type="SUPFAM" id="SSF53756">
    <property type="entry name" value="UDP-Glycosyltransferase/glycogen phosphorylase"/>
    <property type="match status" value="1"/>
</dbReference>
<dbReference type="CDD" id="cd03801">
    <property type="entry name" value="GT4_PimA-like"/>
    <property type="match status" value="1"/>
</dbReference>
<dbReference type="Gene3D" id="3.40.50.2000">
    <property type="entry name" value="Glycogen Phosphorylase B"/>
    <property type="match status" value="2"/>
</dbReference>
<comment type="caution">
    <text evidence="2">The sequence shown here is derived from an EMBL/GenBank/DDBJ whole genome shotgun (WGS) entry which is preliminary data.</text>
</comment>
<dbReference type="Proteomes" id="UP000178520">
    <property type="component" value="Unassembled WGS sequence"/>
</dbReference>
<accession>A0A1F8EDN8</accession>